<dbReference type="Gene3D" id="3.30.40.10">
    <property type="entry name" value="Zinc/RING finger domain, C3HC4 (zinc finger)"/>
    <property type="match status" value="1"/>
</dbReference>
<evidence type="ECO:0000256" key="1">
    <source>
        <dbReference type="PROSITE-ProRule" id="PRU00175"/>
    </source>
</evidence>
<comment type="caution">
    <text evidence="4">The sequence shown here is derived from an EMBL/GenBank/DDBJ whole genome shotgun (WGS) entry which is preliminary data.</text>
</comment>
<protein>
    <recommendedName>
        <fullName evidence="3">RING-type domain-containing protein</fullName>
    </recommendedName>
</protein>
<evidence type="ECO:0000313" key="4">
    <source>
        <dbReference type="EMBL" id="CAE8725557.1"/>
    </source>
</evidence>
<dbReference type="GO" id="GO:0061630">
    <property type="term" value="F:ubiquitin protein ligase activity"/>
    <property type="evidence" value="ECO:0007669"/>
    <property type="project" value="TreeGrafter"/>
</dbReference>
<dbReference type="InterPro" id="IPR001841">
    <property type="entry name" value="Znf_RING"/>
</dbReference>
<evidence type="ECO:0000313" key="5">
    <source>
        <dbReference type="Proteomes" id="UP000626109"/>
    </source>
</evidence>
<dbReference type="SUPFAM" id="SSF49599">
    <property type="entry name" value="TRAF domain-like"/>
    <property type="match status" value="1"/>
</dbReference>
<keyword evidence="1" id="KW-0862">Zinc</keyword>
<organism evidence="4 5">
    <name type="scientific">Polarella glacialis</name>
    <name type="common">Dinoflagellate</name>
    <dbReference type="NCBI Taxonomy" id="89957"/>
    <lineage>
        <taxon>Eukaryota</taxon>
        <taxon>Sar</taxon>
        <taxon>Alveolata</taxon>
        <taxon>Dinophyceae</taxon>
        <taxon>Suessiales</taxon>
        <taxon>Suessiaceae</taxon>
        <taxon>Polarella</taxon>
    </lineage>
</organism>
<gene>
    <name evidence="4" type="ORF">PGLA2088_LOCUS44171</name>
</gene>
<keyword evidence="1" id="KW-0479">Metal-binding</keyword>
<accession>A0A813LCP0</accession>
<dbReference type="PROSITE" id="PS50089">
    <property type="entry name" value="ZF_RING_2"/>
    <property type="match status" value="1"/>
</dbReference>
<name>A0A813LCP0_POLGL</name>
<reference evidence="4" key="1">
    <citation type="submission" date="2021-02" db="EMBL/GenBank/DDBJ databases">
        <authorList>
            <person name="Dougan E. K."/>
            <person name="Rhodes N."/>
            <person name="Thang M."/>
            <person name="Chan C."/>
        </authorList>
    </citation>
    <scope>NUCLEOTIDE SEQUENCE</scope>
</reference>
<dbReference type="GO" id="GO:0008270">
    <property type="term" value="F:zinc ion binding"/>
    <property type="evidence" value="ECO:0007669"/>
    <property type="project" value="UniProtKB-KW"/>
</dbReference>
<dbReference type="Proteomes" id="UP000626109">
    <property type="component" value="Unassembled WGS sequence"/>
</dbReference>
<dbReference type="AlphaFoldDB" id="A0A813LCP0"/>
<evidence type="ECO:0000259" key="3">
    <source>
        <dbReference type="PROSITE" id="PS50089"/>
    </source>
</evidence>
<dbReference type="EMBL" id="CAJNNW010035092">
    <property type="protein sequence ID" value="CAE8725557.1"/>
    <property type="molecule type" value="Genomic_DNA"/>
</dbReference>
<dbReference type="InterPro" id="IPR052088">
    <property type="entry name" value="E3_ubiquitin-ligase_SINA"/>
</dbReference>
<dbReference type="InterPro" id="IPR013083">
    <property type="entry name" value="Znf_RING/FYVE/PHD"/>
</dbReference>
<dbReference type="PANTHER" id="PTHR10315:SF117">
    <property type="entry name" value="RING-TYPE E3 UBIQUITIN TRANSFERASE"/>
    <property type="match status" value="1"/>
</dbReference>
<feature type="domain" description="RING-type" evidence="3">
    <location>
        <begin position="54"/>
        <end position="92"/>
    </location>
</feature>
<sequence length="315" mass="35047">TSKAACDASEAASKLTAAANSNSNNKNNNNNNNNYKNNNNNMSNEAVLGDEAKCSVCFSWMLGSILGCNEGHCVCEACFCELPAPKSCPSCRKAFLDPPSRQRALEGIISRRDFPCEHSCGMVGKPAEILRHLPLCVNAPVRCIFPECPHLLEPRKMAEHLRSHVFFRTLFATRTENNMYEAALSPDRKPCLELSFFDLNDIVLVYFIMFGSEDDDGVIISVKFHRETVPALLHIRACHLKQERNFALTFGSEDGECMTVTRRTESIRDHGEISPGLRCTGQLSQGFVLLEEQAKALASCDDSGEPFLRLHARFH</sequence>
<feature type="region of interest" description="Disordered" evidence="2">
    <location>
        <begin position="19"/>
        <end position="42"/>
    </location>
</feature>
<dbReference type="GO" id="GO:0005737">
    <property type="term" value="C:cytoplasm"/>
    <property type="evidence" value="ECO:0007669"/>
    <property type="project" value="TreeGrafter"/>
</dbReference>
<evidence type="ECO:0000256" key="2">
    <source>
        <dbReference type="SAM" id="MobiDB-lite"/>
    </source>
</evidence>
<keyword evidence="1" id="KW-0863">Zinc-finger</keyword>
<dbReference type="PANTHER" id="PTHR10315">
    <property type="entry name" value="E3 UBIQUITIN PROTEIN LIGASE SIAH"/>
    <property type="match status" value="1"/>
</dbReference>
<proteinExistence type="predicted"/>
<feature type="non-terminal residue" evidence="4">
    <location>
        <position position="315"/>
    </location>
</feature>